<protein>
    <submittedName>
        <fullName evidence="3">Anti-FecI sigma factor, FecR</fullName>
    </submittedName>
</protein>
<proteinExistence type="predicted"/>
<keyword evidence="4" id="KW-1185">Reference proteome</keyword>
<dbReference type="GO" id="GO:0016989">
    <property type="term" value="F:sigma factor antagonist activity"/>
    <property type="evidence" value="ECO:0007669"/>
    <property type="project" value="TreeGrafter"/>
</dbReference>
<dbReference type="InterPro" id="IPR006860">
    <property type="entry name" value="FecR"/>
</dbReference>
<dbReference type="InterPro" id="IPR032508">
    <property type="entry name" value="FecR_C"/>
</dbReference>
<dbReference type="InterPro" id="IPR012373">
    <property type="entry name" value="Ferrdict_sens_TM"/>
</dbReference>
<evidence type="ECO:0000259" key="2">
    <source>
        <dbReference type="Pfam" id="PF16344"/>
    </source>
</evidence>
<dbReference type="PANTHER" id="PTHR30273">
    <property type="entry name" value="PERIPLASMIC SIGNAL SENSOR AND SIGMA FACTOR ACTIVATOR FECR-RELATED"/>
    <property type="match status" value="1"/>
</dbReference>
<evidence type="ECO:0000313" key="4">
    <source>
        <dbReference type="Proteomes" id="UP000011058"/>
    </source>
</evidence>
<dbReference type="PIRSF" id="PIRSF018266">
    <property type="entry name" value="FecR"/>
    <property type="match status" value="1"/>
</dbReference>
<dbReference type="EMBL" id="HE796683">
    <property type="protein sequence ID" value="CCH00364.1"/>
    <property type="molecule type" value="Genomic_DNA"/>
</dbReference>
<evidence type="ECO:0000313" key="3">
    <source>
        <dbReference type="EMBL" id="CCH00364.1"/>
    </source>
</evidence>
<dbReference type="Gene3D" id="3.55.50.30">
    <property type="match status" value="1"/>
</dbReference>
<dbReference type="OrthoDB" id="924226at2"/>
<dbReference type="eggNOG" id="COG3712">
    <property type="taxonomic scope" value="Bacteria"/>
</dbReference>
<organism evidence="3 4">
    <name type="scientific">Fibrella aestuarina BUZ 2</name>
    <dbReference type="NCBI Taxonomy" id="1166018"/>
    <lineage>
        <taxon>Bacteria</taxon>
        <taxon>Pseudomonadati</taxon>
        <taxon>Bacteroidota</taxon>
        <taxon>Cytophagia</taxon>
        <taxon>Cytophagales</taxon>
        <taxon>Spirosomataceae</taxon>
        <taxon>Fibrella</taxon>
    </lineage>
</organism>
<feature type="domain" description="FecR protein" evidence="1">
    <location>
        <begin position="148"/>
        <end position="232"/>
    </location>
</feature>
<reference evidence="3 4" key="1">
    <citation type="journal article" date="2012" name="J. Bacteriol.">
        <title>Genome Sequence of Fibrella aestuarina BUZ 2T, a Filamentous Marine Bacterium.</title>
        <authorList>
            <person name="Filippini M."/>
            <person name="Qi W."/>
            <person name="Blom J."/>
            <person name="Goesmann A."/>
            <person name="Smits T.H."/>
            <person name="Bagheri H.C."/>
        </authorList>
    </citation>
    <scope>NUCLEOTIDE SEQUENCE [LARGE SCALE GENOMIC DNA]</scope>
    <source>
        <strain evidence="4">BUZ 2T</strain>
    </source>
</reference>
<dbReference type="PANTHER" id="PTHR30273:SF2">
    <property type="entry name" value="PROTEIN FECR"/>
    <property type="match status" value="1"/>
</dbReference>
<dbReference type="HOGENOM" id="CLU_050192_2_1_10"/>
<dbReference type="Pfam" id="PF04773">
    <property type="entry name" value="FecR"/>
    <property type="match status" value="1"/>
</dbReference>
<accession>I0K8B1</accession>
<dbReference type="Proteomes" id="UP000011058">
    <property type="component" value="Chromosome"/>
</dbReference>
<sequence length="354" mass="40330">MSFPSEELSTVEDFLRDEAFRVWMLERRPDDRERWLSWLTRHPDKRDVYEQAVATFLVLQGQPVTLTDSDVKAKADAIVNRFDTPTVIRPLWHRQWARWAAVAALAGCLAWWQLPDLRSLATRTMRQGLQAPDDEWLIVTNETSEPLVSLLPDGSSVLLAEGSTLRYRKRPNAAVREVYFQGDGFFEVAKNPSKPFIVYTSNVVTKVVGTSFQVRSFEKESTAFVKVKTGKVMVASVAAPDKPVSLTVNQELTLKPTNKPAITQKNRSSDEEISTITTRQFSYDYVPVSTVFDQLETSYHIPIEYDRDLLKNCTFTGQLDDVPFREKIRLICLTIESTFDVTDHQVVIQSQGCN</sequence>
<evidence type="ECO:0000259" key="1">
    <source>
        <dbReference type="Pfam" id="PF04773"/>
    </source>
</evidence>
<dbReference type="Gene3D" id="2.60.120.1440">
    <property type="match status" value="1"/>
</dbReference>
<dbReference type="PATRIC" id="fig|1166018.3.peg.4115"/>
<dbReference type="RefSeq" id="WP_015331463.1">
    <property type="nucleotide sequence ID" value="NC_020054.1"/>
</dbReference>
<dbReference type="KEGG" id="fae:FAES_2355"/>
<dbReference type="AlphaFoldDB" id="I0K8B1"/>
<feature type="domain" description="Protein FecR C-terminal" evidence="2">
    <location>
        <begin position="281"/>
        <end position="348"/>
    </location>
</feature>
<name>I0K8B1_9BACT</name>
<gene>
    <name evidence="3" type="ORF">FAES_2355</name>
</gene>
<dbReference type="STRING" id="1166018.FAES_2355"/>
<dbReference type="Pfam" id="PF16344">
    <property type="entry name" value="FecR_C"/>
    <property type="match status" value="1"/>
</dbReference>